<reference evidence="1" key="1">
    <citation type="submission" date="2018-05" db="EMBL/GenBank/DDBJ databases">
        <authorList>
            <person name="Lanie J.A."/>
            <person name="Ng W.-L."/>
            <person name="Kazmierczak K.M."/>
            <person name="Andrzejewski T.M."/>
            <person name="Davidsen T.M."/>
            <person name="Wayne K.J."/>
            <person name="Tettelin H."/>
            <person name="Glass J.I."/>
            <person name="Rusch D."/>
            <person name="Podicherti R."/>
            <person name="Tsui H.-C.T."/>
            <person name="Winkler M.E."/>
        </authorList>
    </citation>
    <scope>NUCLEOTIDE SEQUENCE</scope>
</reference>
<name>A0A382Z3I2_9ZZZZ</name>
<organism evidence="1">
    <name type="scientific">marine metagenome</name>
    <dbReference type="NCBI Taxonomy" id="408172"/>
    <lineage>
        <taxon>unclassified sequences</taxon>
        <taxon>metagenomes</taxon>
        <taxon>ecological metagenomes</taxon>
    </lineage>
</organism>
<sequence>MIMLDNSGSMAWDLGGNQLTSGTF</sequence>
<dbReference type="AlphaFoldDB" id="A0A382Z3I2"/>
<protein>
    <submittedName>
        <fullName evidence="1">Uncharacterized protein</fullName>
    </submittedName>
</protein>
<evidence type="ECO:0000313" key="1">
    <source>
        <dbReference type="EMBL" id="SVD90066.1"/>
    </source>
</evidence>
<gene>
    <name evidence="1" type="ORF">METZ01_LOCUS442920</name>
</gene>
<feature type="non-terminal residue" evidence="1">
    <location>
        <position position="24"/>
    </location>
</feature>
<proteinExistence type="predicted"/>
<accession>A0A382Z3I2</accession>
<dbReference type="EMBL" id="UINC01180723">
    <property type="protein sequence ID" value="SVD90066.1"/>
    <property type="molecule type" value="Genomic_DNA"/>
</dbReference>